<dbReference type="RefSeq" id="WP_131914082.1">
    <property type="nucleotide sequence ID" value="NZ_OU594967.1"/>
</dbReference>
<keyword evidence="3" id="KW-1003">Cell membrane</keyword>
<dbReference type="GO" id="GO:0022857">
    <property type="term" value="F:transmembrane transporter activity"/>
    <property type="evidence" value="ECO:0007669"/>
    <property type="project" value="InterPro"/>
</dbReference>
<feature type="transmembrane region" description="Helical" evidence="7">
    <location>
        <begin position="137"/>
        <end position="160"/>
    </location>
</feature>
<feature type="transmembrane region" description="Helical" evidence="7">
    <location>
        <begin position="20"/>
        <end position="41"/>
    </location>
</feature>
<dbReference type="OrthoDB" id="7255919at2"/>
<keyword evidence="2" id="KW-0813">Transport</keyword>
<dbReference type="NCBIfam" id="TIGR01726">
    <property type="entry name" value="HEQRo_perm_3TM"/>
    <property type="match status" value="1"/>
</dbReference>
<dbReference type="GO" id="GO:0043190">
    <property type="term" value="C:ATP-binding cassette (ABC) transporter complex"/>
    <property type="evidence" value="ECO:0007669"/>
    <property type="project" value="InterPro"/>
</dbReference>
<dbReference type="InterPro" id="IPR043429">
    <property type="entry name" value="ArtM/GltK/GlnP/TcyL/YhdX-like"/>
</dbReference>
<organism evidence="8 9">
    <name type="scientific">Celerinatantimonas diazotrophica</name>
    <dbReference type="NCBI Taxonomy" id="412034"/>
    <lineage>
        <taxon>Bacteria</taxon>
        <taxon>Pseudomonadati</taxon>
        <taxon>Pseudomonadota</taxon>
        <taxon>Gammaproteobacteria</taxon>
        <taxon>Celerinatantimonadaceae</taxon>
        <taxon>Celerinatantimonas</taxon>
    </lineage>
</organism>
<evidence type="ECO:0000256" key="4">
    <source>
        <dbReference type="ARBA" id="ARBA00022692"/>
    </source>
</evidence>
<dbReference type="Proteomes" id="UP000295565">
    <property type="component" value="Unassembled WGS sequence"/>
</dbReference>
<comment type="subcellular location">
    <subcellularLocation>
        <location evidence="1">Cell inner membrane</location>
        <topology evidence="1">Multi-pass membrane protein</topology>
    </subcellularLocation>
</comment>
<name>A0A4R1J857_9GAMM</name>
<evidence type="ECO:0000256" key="7">
    <source>
        <dbReference type="SAM" id="Phobius"/>
    </source>
</evidence>
<evidence type="ECO:0000256" key="3">
    <source>
        <dbReference type="ARBA" id="ARBA00022475"/>
    </source>
</evidence>
<accession>A0A4R1J857</accession>
<dbReference type="InterPro" id="IPR010065">
    <property type="entry name" value="AA_ABC_transptr_permease_3TM"/>
</dbReference>
<protein>
    <submittedName>
        <fullName evidence="8">Polar amino acid transport system permease protein</fullName>
    </submittedName>
</protein>
<evidence type="ECO:0000256" key="6">
    <source>
        <dbReference type="ARBA" id="ARBA00023136"/>
    </source>
</evidence>
<dbReference type="GO" id="GO:0006865">
    <property type="term" value="P:amino acid transport"/>
    <property type="evidence" value="ECO:0007669"/>
    <property type="project" value="TreeGrafter"/>
</dbReference>
<comment type="caution">
    <text evidence="8">The sequence shown here is derived from an EMBL/GenBank/DDBJ whole genome shotgun (WGS) entry which is preliminary data.</text>
</comment>
<feature type="transmembrane region" description="Helical" evidence="7">
    <location>
        <begin position="86"/>
        <end position="106"/>
    </location>
</feature>
<evidence type="ECO:0000256" key="5">
    <source>
        <dbReference type="ARBA" id="ARBA00022989"/>
    </source>
</evidence>
<feature type="transmembrane region" description="Helical" evidence="7">
    <location>
        <begin position="180"/>
        <end position="201"/>
    </location>
</feature>
<feature type="transmembrane region" description="Helical" evidence="7">
    <location>
        <begin position="53"/>
        <end position="74"/>
    </location>
</feature>
<evidence type="ECO:0000256" key="1">
    <source>
        <dbReference type="ARBA" id="ARBA00004429"/>
    </source>
</evidence>
<evidence type="ECO:0000256" key="2">
    <source>
        <dbReference type="ARBA" id="ARBA00022448"/>
    </source>
</evidence>
<dbReference type="PANTHER" id="PTHR30614">
    <property type="entry name" value="MEMBRANE COMPONENT OF AMINO ACID ABC TRANSPORTER"/>
    <property type="match status" value="1"/>
</dbReference>
<evidence type="ECO:0000313" key="9">
    <source>
        <dbReference type="Proteomes" id="UP000295565"/>
    </source>
</evidence>
<dbReference type="Gene3D" id="1.10.3720.10">
    <property type="entry name" value="MetI-like"/>
    <property type="match status" value="2"/>
</dbReference>
<keyword evidence="6 7" id="KW-0472">Membrane</keyword>
<sequence>MFNDRTWIMIHPLLLASRWTLLLTLISFIGAVILAYLLLNVRISKLPILSHIAYLYIGIFRNIPFILLLFLVYWNISFINSKENLWVIASIALILSNGSKIAELWLNSIILGHKIESKKHTALHIKDILSPDTFRHLISPLIGSIIMIIHDSAITSVIGFVELTKAGWIWYSTNFKPTSLIWVACIYFVMCYPLSLLSSYFRNKHHADRQEVLVEATQIPYKSKEQKANP</sequence>
<dbReference type="InterPro" id="IPR035906">
    <property type="entry name" value="MetI-like_sf"/>
</dbReference>
<proteinExistence type="predicted"/>
<gene>
    <name evidence="8" type="ORF">EV690_3343</name>
</gene>
<dbReference type="AlphaFoldDB" id="A0A4R1J857"/>
<keyword evidence="9" id="KW-1185">Reference proteome</keyword>
<evidence type="ECO:0000313" key="8">
    <source>
        <dbReference type="EMBL" id="TCK46755.1"/>
    </source>
</evidence>
<reference evidence="8 9" key="1">
    <citation type="submission" date="2019-03" db="EMBL/GenBank/DDBJ databases">
        <title>Genomic Encyclopedia of Type Strains, Phase IV (KMG-IV): sequencing the most valuable type-strain genomes for metagenomic binning, comparative biology and taxonomic classification.</title>
        <authorList>
            <person name="Goeker M."/>
        </authorList>
    </citation>
    <scope>NUCLEOTIDE SEQUENCE [LARGE SCALE GENOMIC DNA]</scope>
    <source>
        <strain evidence="8 9">DSM 18577</strain>
    </source>
</reference>
<dbReference type="PANTHER" id="PTHR30614:SF34">
    <property type="entry name" value="BLR6398 PROTEIN"/>
    <property type="match status" value="1"/>
</dbReference>
<dbReference type="SUPFAM" id="SSF161098">
    <property type="entry name" value="MetI-like"/>
    <property type="match status" value="1"/>
</dbReference>
<keyword evidence="5 7" id="KW-1133">Transmembrane helix</keyword>
<keyword evidence="4 7" id="KW-0812">Transmembrane</keyword>
<dbReference type="EMBL" id="SMGD01000017">
    <property type="protein sequence ID" value="TCK46755.1"/>
    <property type="molecule type" value="Genomic_DNA"/>
</dbReference>